<sequence>MTPYTLSKKFINAKTLQKEEITKRVNTFYIFAQLNQEEYEELMQLIEIKYEV</sequence>
<proteinExistence type="predicted"/>
<organism evidence="1 2">
    <name type="scientific">Tissierella creatinophila DSM 6911</name>
    <dbReference type="NCBI Taxonomy" id="1123403"/>
    <lineage>
        <taxon>Bacteria</taxon>
        <taxon>Bacillati</taxon>
        <taxon>Bacillota</taxon>
        <taxon>Tissierellia</taxon>
        <taxon>Tissierellales</taxon>
        <taxon>Tissierellaceae</taxon>
        <taxon>Tissierella</taxon>
    </lineage>
</organism>
<gene>
    <name evidence="1" type="ORF">TICRE_18440</name>
</gene>
<keyword evidence="2" id="KW-1185">Reference proteome</keyword>
<dbReference type="AlphaFoldDB" id="A0A1U7M4H5"/>
<name>A0A1U7M4H5_TISCR</name>
<evidence type="ECO:0000313" key="2">
    <source>
        <dbReference type="Proteomes" id="UP000186112"/>
    </source>
</evidence>
<evidence type="ECO:0000313" key="1">
    <source>
        <dbReference type="EMBL" id="OLS02186.1"/>
    </source>
</evidence>
<dbReference type="EMBL" id="LTDM01000042">
    <property type="protein sequence ID" value="OLS02186.1"/>
    <property type="molecule type" value="Genomic_DNA"/>
</dbReference>
<comment type="caution">
    <text evidence="1">The sequence shown here is derived from an EMBL/GenBank/DDBJ whole genome shotgun (WGS) entry which is preliminary data.</text>
</comment>
<reference evidence="1 2" key="1">
    <citation type="submission" date="2016-02" db="EMBL/GenBank/DDBJ databases">
        <title>Genome sequence of Tissierella creatinophila DSM 6911.</title>
        <authorList>
            <person name="Poehlein A."/>
            <person name="Daniel R."/>
        </authorList>
    </citation>
    <scope>NUCLEOTIDE SEQUENCE [LARGE SCALE GENOMIC DNA]</scope>
    <source>
        <strain evidence="1 2">DSM 6911</strain>
    </source>
</reference>
<protein>
    <submittedName>
        <fullName evidence="1">Uncharacterized protein</fullName>
    </submittedName>
</protein>
<dbReference type="Proteomes" id="UP000186112">
    <property type="component" value="Unassembled WGS sequence"/>
</dbReference>
<accession>A0A1U7M4H5</accession>
<dbReference type="RefSeq" id="WP_198927540.1">
    <property type="nucleotide sequence ID" value="NZ_LTDM01000042.1"/>
</dbReference>